<sequence>MEPGIKILIRVFIRSTPFHKYVQKAKLKGKNLESQTFSFTTLKMDGP</sequence>
<name>A0A521CEE4_SACCC</name>
<evidence type="ECO:0000313" key="2">
    <source>
        <dbReference type="Proteomes" id="UP000319040"/>
    </source>
</evidence>
<dbReference type="AlphaFoldDB" id="A0A521CEE4"/>
<organism evidence="1 2">
    <name type="scientific">Saccharicrinis carchari</name>
    <dbReference type="NCBI Taxonomy" id="1168039"/>
    <lineage>
        <taxon>Bacteria</taxon>
        <taxon>Pseudomonadati</taxon>
        <taxon>Bacteroidota</taxon>
        <taxon>Bacteroidia</taxon>
        <taxon>Marinilabiliales</taxon>
        <taxon>Marinilabiliaceae</taxon>
        <taxon>Saccharicrinis</taxon>
    </lineage>
</organism>
<dbReference type="EMBL" id="FXTB01000003">
    <property type="protein sequence ID" value="SMO57141.1"/>
    <property type="molecule type" value="Genomic_DNA"/>
</dbReference>
<gene>
    <name evidence="1" type="ORF">SAMN06265379_1033</name>
</gene>
<evidence type="ECO:0000313" key="1">
    <source>
        <dbReference type="EMBL" id="SMO57141.1"/>
    </source>
</evidence>
<protein>
    <submittedName>
        <fullName evidence="1">Uncharacterized protein</fullName>
    </submittedName>
</protein>
<keyword evidence="2" id="KW-1185">Reference proteome</keyword>
<reference evidence="1 2" key="1">
    <citation type="submission" date="2017-05" db="EMBL/GenBank/DDBJ databases">
        <authorList>
            <person name="Varghese N."/>
            <person name="Submissions S."/>
        </authorList>
    </citation>
    <scope>NUCLEOTIDE SEQUENCE [LARGE SCALE GENOMIC DNA]</scope>
    <source>
        <strain evidence="1 2">DSM 27040</strain>
    </source>
</reference>
<proteinExistence type="predicted"/>
<accession>A0A521CEE4</accession>
<dbReference type="Proteomes" id="UP000319040">
    <property type="component" value="Unassembled WGS sequence"/>
</dbReference>